<dbReference type="AlphaFoldDB" id="A0A7C4TJW3"/>
<proteinExistence type="predicted"/>
<sequence>MSSTFEFKLKVIKEWEKIAMAVKKSKKGKSAGEKPQIRLFVEEEGKGFTFSFTSSGAVLWVERSYTTLFISTKKRPQNRLFLSRLVRAARANGRQSDSLKRWLEFRRKLLKETGAGKKTYFHVSMPRLLGCYTPEEVIACISDIMLGTRDVEFVIWDSREDKLKAAPHSACPTCLKPA</sequence>
<organism evidence="1">
    <name type="scientific">candidate division WWE3 bacterium</name>
    <dbReference type="NCBI Taxonomy" id="2053526"/>
    <lineage>
        <taxon>Bacteria</taxon>
        <taxon>Katanobacteria</taxon>
    </lineage>
</organism>
<accession>A0A7C4TJW3</accession>
<dbReference type="EMBL" id="DSRT01000004">
    <property type="protein sequence ID" value="HGW29308.1"/>
    <property type="molecule type" value="Genomic_DNA"/>
</dbReference>
<protein>
    <submittedName>
        <fullName evidence="1">Uncharacterized protein</fullName>
    </submittedName>
</protein>
<gene>
    <name evidence="1" type="ORF">ENR63_00045</name>
</gene>
<comment type="caution">
    <text evidence="1">The sequence shown here is derived from an EMBL/GenBank/DDBJ whole genome shotgun (WGS) entry which is preliminary data.</text>
</comment>
<evidence type="ECO:0000313" key="1">
    <source>
        <dbReference type="EMBL" id="HGW29308.1"/>
    </source>
</evidence>
<name>A0A7C4TJW3_UNCKA</name>
<reference evidence="1" key="1">
    <citation type="journal article" date="2020" name="mSystems">
        <title>Genome- and Community-Level Interaction Insights into Carbon Utilization and Element Cycling Functions of Hydrothermarchaeota in Hydrothermal Sediment.</title>
        <authorList>
            <person name="Zhou Z."/>
            <person name="Liu Y."/>
            <person name="Xu W."/>
            <person name="Pan J."/>
            <person name="Luo Z.H."/>
            <person name="Li M."/>
        </authorList>
    </citation>
    <scope>NUCLEOTIDE SEQUENCE [LARGE SCALE GENOMIC DNA]</scope>
    <source>
        <strain evidence="1">SpSt-417</strain>
    </source>
</reference>